<comment type="caution">
    <text evidence="13">The sequence shown here is derived from an EMBL/GenBank/DDBJ whole genome shotgun (WGS) entry which is preliminary data.</text>
</comment>
<dbReference type="PROSITE" id="PS51721">
    <property type="entry name" value="G_CP"/>
    <property type="match status" value="1"/>
</dbReference>
<dbReference type="Gene3D" id="2.40.50.140">
    <property type="entry name" value="Nucleic acid-binding proteins"/>
    <property type="match status" value="1"/>
</dbReference>
<dbReference type="NCBIfam" id="TIGR00157">
    <property type="entry name" value="ribosome small subunit-dependent GTPase A"/>
    <property type="match status" value="1"/>
</dbReference>
<dbReference type="PANTHER" id="PTHR32120">
    <property type="entry name" value="SMALL RIBOSOMAL SUBUNIT BIOGENESIS GTPASE RSGA"/>
    <property type="match status" value="1"/>
</dbReference>
<keyword evidence="4 10" id="KW-0699">rRNA-binding</keyword>
<dbReference type="Pfam" id="PF03193">
    <property type="entry name" value="RsgA_GTPase"/>
    <property type="match status" value="1"/>
</dbReference>
<dbReference type="InterPro" id="IPR027417">
    <property type="entry name" value="P-loop_NTPase"/>
</dbReference>
<sequence>MVQGKIMRALSGFYDVMVDDHVYRCKGRGLFRKQKITPLVGDDVDITLEEDGTGTIIDIEKRQHELVRPPIANVDQAIVVTSTVDPDFNPLLLDRFLVLIEHKQLDAVVVFTKDDLLTDEDRQTIEYYRQAYEQIGYPIVQTSNKPTKLTNQLKPYLSNKTSVIAGQSGVGKSTLLNQMDESLNIETNDISQSLGRGKHTTRHVELYSLGDGLVADTPGFSALDFDELSLGDLRHSFPEFLDYEDACKFRGCYHINEPKCAVKQAVSEGHIEEFRYQHYQQFFEEINQRKPRY</sequence>
<name>A0ABT9VE58_9BACI</name>
<dbReference type="Pfam" id="PF16745">
    <property type="entry name" value="RsgA_N"/>
    <property type="match status" value="1"/>
</dbReference>
<comment type="cofactor">
    <cofactor evidence="10">
        <name>Zn(2+)</name>
        <dbReference type="ChEBI" id="CHEBI:29105"/>
    </cofactor>
    <text evidence="10">Binds 1 zinc ion per subunit.</text>
</comment>
<evidence type="ECO:0000256" key="6">
    <source>
        <dbReference type="ARBA" id="ARBA00022801"/>
    </source>
</evidence>
<evidence type="ECO:0000256" key="9">
    <source>
        <dbReference type="ARBA" id="ARBA00023134"/>
    </source>
</evidence>
<feature type="binding site" evidence="10">
    <location>
        <position position="247"/>
    </location>
    <ligand>
        <name>Zn(2+)</name>
        <dbReference type="ChEBI" id="CHEBI:29105"/>
    </ligand>
</feature>
<evidence type="ECO:0000313" key="13">
    <source>
        <dbReference type="EMBL" id="MDQ0159140.1"/>
    </source>
</evidence>
<dbReference type="PROSITE" id="PS50936">
    <property type="entry name" value="ENGC_GTPASE"/>
    <property type="match status" value="1"/>
</dbReference>
<feature type="binding site" evidence="10">
    <location>
        <position position="260"/>
    </location>
    <ligand>
        <name>Zn(2+)</name>
        <dbReference type="ChEBI" id="CHEBI:29105"/>
    </ligand>
</feature>
<feature type="domain" description="EngC GTPase" evidence="11">
    <location>
        <begin position="72"/>
        <end position="221"/>
    </location>
</feature>
<dbReference type="GO" id="GO:0016787">
    <property type="term" value="F:hydrolase activity"/>
    <property type="evidence" value="ECO:0007669"/>
    <property type="project" value="UniProtKB-KW"/>
</dbReference>
<comment type="similarity">
    <text evidence="10">Belongs to the TRAFAC class YlqF/YawG GTPase family. RsgA subfamily.</text>
</comment>
<dbReference type="Gene3D" id="3.40.50.300">
    <property type="entry name" value="P-loop containing nucleotide triphosphate hydrolases"/>
    <property type="match status" value="1"/>
</dbReference>
<keyword evidence="1 10" id="KW-0963">Cytoplasm</keyword>
<reference evidence="13 14" key="1">
    <citation type="submission" date="2023-07" db="EMBL/GenBank/DDBJ databases">
        <title>Genomic Encyclopedia of Type Strains, Phase IV (KMG-IV): sequencing the most valuable type-strain genomes for metagenomic binning, comparative biology and taxonomic classification.</title>
        <authorList>
            <person name="Goeker M."/>
        </authorList>
    </citation>
    <scope>NUCLEOTIDE SEQUENCE [LARGE SCALE GENOMIC DNA]</scope>
    <source>
        <strain evidence="13 14">DSM 16460</strain>
    </source>
</reference>
<feature type="binding site" evidence="10">
    <location>
        <begin position="112"/>
        <end position="115"/>
    </location>
    <ligand>
        <name>GTP</name>
        <dbReference type="ChEBI" id="CHEBI:37565"/>
    </ligand>
</feature>
<feature type="binding site" evidence="10">
    <location>
        <position position="252"/>
    </location>
    <ligand>
        <name>Zn(2+)</name>
        <dbReference type="ChEBI" id="CHEBI:29105"/>
    </ligand>
</feature>
<evidence type="ECO:0000256" key="5">
    <source>
        <dbReference type="ARBA" id="ARBA00022741"/>
    </source>
</evidence>
<dbReference type="Proteomes" id="UP001224359">
    <property type="component" value="Unassembled WGS sequence"/>
</dbReference>
<dbReference type="CDD" id="cd04466">
    <property type="entry name" value="S1_YloQ_GTPase"/>
    <property type="match status" value="1"/>
</dbReference>
<keyword evidence="6 10" id="KW-0378">Hydrolase</keyword>
<keyword evidence="7 10" id="KW-0862">Zinc</keyword>
<evidence type="ECO:0000259" key="11">
    <source>
        <dbReference type="PROSITE" id="PS50936"/>
    </source>
</evidence>
<comment type="function">
    <text evidence="10">One of several proteins that assist in the late maturation steps of the functional core of the 30S ribosomal subunit. Helps release RbfA from mature subunits. May play a role in the assembly of ribosomal proteins into the subunit. Circularly permuted GTPase that catalyzes slow GTP hydrolysis, GTPase activity is stimulated by the 30S ribosomal subunit.</text>
</comment>
<feature type="binding site" evidence="10">
    <location>
        <position position="254"/>
    </location>
    <ligand>
        <name>Zn(2+)</name>
        <dbReference type="ChEBI" id="CHEBI:29105"/>
    </ligand>
</feature>
<keyword evidence="14" id="KW-1185">Reference proteome</keyword>
<keyword evidence="2 10" id="KW-0690">Ribosome biogenesis</keyword>
<dbReference type="InterPro" id="IPR010914">
    <property type="entry name" value="RsgA_GTPase_dom"/>
</dbReference>
<accession>A0ABT9VE58</accession>
<evidence type="ECO:0000259" key="12">
    <source>
        <dbReference type="PROSITE" id="PS51721"/>
    </source>
</evidence>
<dbReference type="RefSeq" id="WP_306975375.1">
    <property type="nucleotide sequence ID" value="NZ_JAUSTQ010000003.1"/>
</dbReference>
<dbReference type="EMBL" id="JAUSTQ010000003">
    <property type="protein sequence ID" value="MDQ0159140.1"/>
    <property type="molecule type" value="Genomic_DNA"/>
</dbReference>
<keyword evidence="9 10" id="KW-0342">GTP-binding</keyword>
<keyword evidence="8 10" id="KW-0694">RNA-binding</keyword>
<feature type="binding site" evidence="10">
    <location>
        <begin position="166"/>
        <end position="174"/>
    </location>
    <ligand>
        <name>GTP</name>
        <dbReference type="ChEBI" id="CHEBI:37565"/>
    </ligand>
</feature>
<proteinExistence type="inferred from homology"/>
<gene>
    <name evidence="10" type="primary">rsgA</name>
    <name evidence="13" type="ORF">J2S77_001104</name>
</gene>
<evidence type="ECO:0000256" key="7">
    <source>
        <dbReference type="ARBA" id="ARBA00022833"/>
    </source>
</evidence>
<dbReference type="CDD" id="cd01854">
    <property type="entry name" value="YjeQ_EngC"/>
    <property type="match status" value="1"/>
</dbReference>
<evidence type="ECO:0000256" key="8">
    <source>
        <dbReference type="ARBA" id="ARBA00022884"/>
    </source>
</evidence>
<dbReference type="Gene3D" id="1.10.40.50">
    <property type="entry name" value="Probable gtpase engc, domain 3"/>
    <property type="match status" value="1"/>
</dbReference>
<dbReference type="InterPro" id="IPR031944">
    <property type="entry name" value="RsgA_N"/>
</dbReference>
<dbReference type="HAMAP" id="MF_01820">
    <property type="entry name" value="GTPase_RsgA"/>
    <property type="match status" value="1"/>
</dbReference>
<dbReference type="InterPro" id="IPR012340">
    <property type="entry name" value="NA-bd_OB-fold"/>
</dbReference>
<evidence type="ECO:0000313" key="14">
    <source>
        <dbReference type="Proteomes" id="UP001224359"/>
    </source>
</evidence>
<dbReference type="SUPFAM" id="SSF50249">
    <property type="entry name" value="Nucleic acid-binding proteins"/>
    <property type="match status" value="1"/>
</dbReference>
<dbReference type="InterPro" id="IPR004881">
    <property type="entry name" value="Ribosome_biogen_GTPase_RsgA"/>
</dbReference>
<keyword evidence="5 10" id="KW-0547">Nucleotide-binding</keyword>
<evidence type="ECO:0000256" key="4">
    <source>
        <dbReference type="ARBA" id="ARBA00022730"/>
    </source>
</evidence>
<evidence type="ECO:0000256" key="1">
    <source>
        <dbReference type="ARBA" id="ARBA00022490"/>
    </source>
</evidence>
<comment type="subunit">
    <text evidence="10">Monomer. Associates with 30S ribosomal subunit, binds 16S rRNA.</text>
</comment>
<dbReference type="InterPro" id="IPR030378">
    <property type="entry name" value="G_CP_dom"/>
</dbReference>
<feature type="domain" description="CP-type G" evidence="12">
    <location>
        <begin position="63"/>
        <end position="223"/>
    </location>
</feature>
<evidence type="ECO:0000256" key="3">
    <source>
        <dbReference type="ARBA" id="ARBA00022723"/>
    </source>
</evidence>
<dbReference type="PANTHER" id="PTHR32120:SF11">
    <property type="entry name" value="SMALL RIBOSOMAL SUBUNIT BIOGENESIS GTPASE RSGA 1, MITOCHONDRIAL-RELATED"/>
    <property type="match status" value="1"/>
</dbReference>
<keyword evidence="3 10" id="KW-0479">Metal-binding</keyword>
<evidence type="ECO:0000256" key="2">
    <source>
        <dbReference type="ARBA" id="ARBA00022517"/>
    </source>
</evidence>
<evidence type="ECO:0000256" key="10">
    <source>
        <dbReference type="HAMAP-Rule" id="MF_01820"/>
    </source>
</evidence>
<dbReference type="EC" id="3.6.1.-" evidence="10"/>
<comment type="subcellular location">
    <subcellularLocation>
        <location evidence="10">Cytoplasm</location>
    </subcellularLocation>
</comment>
<protein>
    <recommendedName>
        <fullName evidence="10">Small ribosomal subunit biogenesis GTPase RsgA</fullName>
        <ecNumber evidence="10">3.6.1.-</ecNumber>
    </recommendedName>
</protein>
<dbReference type="SUPFAM" id="SSF52540">
    <property type="entry name" value="P-loop containing nucleoside triphosphate hydrolases"/>
    <property type="match status" value="1"/>
</dbReference>
<organism evidence="13 14">
    <name type="scientific">Alkalibacillus salilacus</name>
    <dbReference type="NCBI Taxonomy" id="284582"/>
    <lineage>
        <taxon>Bacteria</taxon>
        <taxon>Bacillati</taxon>
        <taxon>Bacillota</taxon>
        <taxon>Bacilli</taxon>
        <taxon>Bacillales</taxon>
        <taxon>Bacillaceae</taxon>
        <taxon>Alkalibacillus</taxon>
    </lineage>
</organism>